<organism evidence="3 4">
    <name type="scientific">Catalinimonas alkaloidigena</name>
    <dbReference type="NCBI Taxonomy" id="1075417"/>
    <lineage>
        <taxon>Bacteria</taxon>
        <taxon>Pseudomonadati</taxon>
        <taxon>Bacteroidota</taxon>
        <taxon>Cytophagia</taxon>
        <taxon>Cytophagales</taxon>
        <taxon>Catalimonadaceae</taxon>
        <taxon>Catalinimonas</taxon>
    </lineage>
</organism>
<dbReference type="Gene3D" id="3.30.450.20">
    <property type="entry name" value="PAS domain"/>
    <property type="match status" value="1"/>
</dbReference>
<keyword evidence="4" id="KW-1185">Reference proteome</keyword>
<dbReference type="OrthoDB" id="442691at2"/>
<dbReference type="Proteomes" id="UP000198510">
    <property type="component" value="Unassembled WGS sequence"/>
</dbReference>
<evidence type="ECO:0000256" key="1">
    <source>
        <dbReference type="SAM" id="Phobius"/>
    </source>
</evidence>
<dbReference type="STRING" id="1075417.SAMN05421823_101603"/>
<name>A0A1G8YA44_9BACT</name>
<reference evidence="3 4" key="1">
    <citation type="submission" date="2016-10" db="EMBL/GenBank/DDBJ databases">
        <authorList>
            <person name="de Groot N.N."/>
        </authorList>
    </citation>
    <scope>NUCLEOTIDE SEQUENCE [LARGE SCALE GENOMIC DNA]</scope>
    <source>
        <strain evidence="3 4">DSM 25186</strain>
    </source>
</reference>
<keyword evidence="1" id="KW-0812">Transmembrane</keyword>
<dbReference type="InterPro" id="IPR013655">
    <property type="entry name" value="PAS_fold_3"/>
</dbReference>
<evidence type="ECO:0000313" key="3">
    <source>
        <dbReference type="EMBL" id="SDJ99264.1"/>
    </source>
</evidence>
<dbReference type="EMBL" id="FNFO01000001">
    <property type="protein sequence ID" value="SDJ99264.1"/>
    <property type="molecule type" value="Genomic_DNA"/>
</dbReference>
<dbReference type="InterPro" id="IPR035965">
    <property type="entry name" value="PAS-like_dom_sf"/>
</dbReference>
<feature type="transmembrane region" description="Helical" evidence="1">
    <location>
        <begin position="31"/>
        <end position="50"/>
    </location>
</feature>
<keyword evidence="1" id="KW-0472">Membrane</keyword>
<gene>
    <name evidence="3" type="ORF">SAMN05421823_101603</name>
</gene>
<evidence type="ECO:0000259" key="2">
    <source>
        <dbReference type="Pfam" id="PF08447"/>
    </source>
</evidence>
<feature type="domain" description="PAS fold-3" evidence="2">
    <location>
        <begin position="151"/>
        <end position="223"/>
    </location>
</feature>
<dbReference type="Pfam" id="PF08447">
    <property type="entry name" value="PAS_3"/>
    <property type="match status" value="1"/>
</dbReference>
<dbReference type="SUPFAM" id="SSF55785">
    <property type="entry name" value="PYP-like sensor domain (PAS domain)"/>
    <property type="match status" value="1"/>
</dbReference>
<dbReference type="RefSeq" id="WP_089678763.1">
    <property type="nucleotide sequence ID" value="NZ_FNFO01000001.1"/>
</dbReference>
<evidence type="ECO:0000313" key="4">
    <source>
        <dbReference type="Proteomes" id="UP000198510"/>
    </source>
</evidence>
<feature type="transmembrane region" description="Helical" evidence="1">
    <location>
        <begin position="91"/>
        <end position="112"/>
    </location>
</feature>
<feature type="transmembrane region" description="Helical" evidence="1">
    <location>
        <begin position="62"/>
        <end position="79"/>
    </location>
</feature>
<accession>A0A1G8YA44</accession>
<keyword evidence="1" id="KW-1133">Transmembrane helix</keyword>
<proteinExistence type="predicted"/>
<sequence>MDYFERFVYHTKQMCYGGDGLLIWNDVVTNYGIWIAYMAFAYYCIGFQRIKIPALRPLLDTRLFWALMWVFFFCGWQYFQDATSAFYASGPWYYLKVGARYVQLGFMVVLILSSSRLRAWAKTLRTESDVHELEEMGHCGQFRYDPGTQTVWWSDGMFRIFGIVPKPDGILSLGQVENCIDPRDRKTHMEQVGRVVADRQPREITSRIALDTGEVRWIRASHRMEGRTMIGVVVDVTEEKRANEKNAELIRGLQRSLIILEQEKNPGKMAEQLRQLI</sequence>
<dbReference type="AlphaFoldDB" id="A0A1G8YA44"/>
<protein>
    <submittedName>
        <fullName evidence="3">PAS fold-containing protein</fullName>
    </submittedName>
</protein>